<feature type="domain" description="FHA" evidence="2">
    <location>
        <begin position="22"/>
        <end position="71"/>
    </location>
</feature>
<feature type="compositionally biased region" description="Low complexity" evidence="1">
    <location>
        <begin position="768"/>
        <end position="778"/>
    </location>
</feature>
<dbReference type="PANTHER" id="PTHR22255">
    <property type="entry name" value="LP06548P"/>
    <property type="match status" value="1"/>
</dbReference>
<evidence type="ECO:0000313" key="4">
    <source>
        <dbReference type="Proteomes" id="UP001168972"/>
    </source>
</evidence>
<organism evidence="3 4">
    <name type="scientific">Microctonus hyperodae</name>
    <name type="common">Parasitoid wasp</name>
    <dbReference type="NCBI Taxonomy" id="165561"/>
    <lineage>
        <taxon>Eukaryota</taxon>
        <taxon>Metazoa</taxon>
        <taxon>Ecdysozoa</taxon>
        <taxon>Arthropoda</taxon>
        <taxon>Hexapoda</taxon>
        <taxon>Insecta</taxon>
        <taxon>Pterygota</taxon>
        <taxon>Neoptera</taxon>
        <taxon>Endopterygota</taxon>
        <taxon>Hymenoptera</taxon>
        <taxon>Apocrita</taxon>
        <taxon>Ichneumonoidea</taxon>
        <taxon>Braconidae</taxon>
        <taxon>Euphorinae</taxon>
        <taxon>Microctonus</taxon>
    </lineage>
</organism>
<dbReference type="InterPro" id="IPR055470">
    <property type="entry name" value="DUF7042"/>
</dbReference>
<feature type="region of interest" description="Disordered" evidence="1">
    <location>
        <begin position="341"/>
        <end position="416"/>
    </location>
</feature>
<feature type="compositionally biased region" description="Acidic residues" evidence="1">
    <location>
        <begin position="383"/>
        <end position="395"/>
    </location>
</feature>
<evidence type="ECO:0000259" key="2">
    <source>
        <dbReference type="PROSITE" id="PS50006"/>
    </source>
</evidence>
<feature type="compositionally biased region" description="Acidic residues" evidence="1">
    <location>
        <begin position="354"/>
        <end position="365"/>
    </location>
</feature>
<feature type="region of interest" description="Disordered" evidence="1">
    <location>
        <begin position="457"/>
        <end position="479"/>
    </location>
</feature>
<accession>A0AA39F382</accession>
<reference evidence="3" key="1">
    <citation type="journal article" date="2023" name="bioRxiv">
        <title>Scaffold-level genome assemblies of two parasitoid biocontrol wasps reveal the parthenogenesis mechanism and an associated novel virus.</title>
        <authorList>
            <person name="Inwood S."/>
            <person name="Skelly J."/>
            <person name="Guhlin J."/>
            <person name="Harrop T."/>
            <person name="Goldson S."/>
            <person name="Dearden P."/>
        </authorList>
    </citation>
    <scope>NUCLEOTIDE SEQUENCE</scope>
    <source>
        <strain evidence="3">Lincoln</strain>
        <tissue evidence="3">Whole body</tissue>
    </source>
</reference>
<dbReference type="SUPFAM" id="SSF52540">
    <property type="entry name" value="P-loop containing nucleoside triphosphate hydrolases"/>
    <property type="match status" value="1"/>
</dbReference>
<dbReference type="InterPro" id="IPR000253">
    <property type="entry name" value="FHA_dom"/>
</dbReference>
<sequence length="2093" mass="239658">MSYALERVNTDEKEILDEYKPYFCGRDKSNTIMCISPTISRKHCIFYVDRNGVTVVDLQSSNGVFVNGVKIPAHEAVKINANDIIGIGSVPDDITAVNFVYRLIIWNENSTSQNLKYTSDNKRKLISENNDEVPCKIIKPEIDDSIEIIEIPDDSVPMKIDEILPGPSGLSNIPIDNEQLQKTLPENQQNTNKSISHNKNFIANKSNSFIQNVDNCYIEDNLNENSREKISKHRIESHSTSHCSLDNFENINECSNSVFIKYEDELSEDEIIHDIPNLEQAPYSSPLKIKMPKQEIKSHYSDIDGVIHLSDEDDDVFPYSQLFDDVSANEGNTITNKVKKEHEEVEEGEIRVVEEEEEEEEEEVEKDWFHNQEREPPFIILSDDNDDDDDDDDDNKDNPWIRRLLGSQSQKESITTESKINDKTLINTNVTLTINEQKTLKFAQCIDKLDGTEFKETEMEIDSGNKPKKSDSIDEKNDSEINCHVEKTLKDNKKHKKKNIRHSIETNEIRVDEDNEIHITDLGKTKELHYNSKNDLVNTTVLPTNSNMLSTNDNNKQQIIDKLIAQSTKKCSKRVPQIEPPYLPKGERHGVSLVVVSSEKSVSSTANVSEKTHSSNSHQETNHDHGDIVSKYKKLTTKEKKEFTIQQKIEEAKYLKEQKLRRLKYKFADVLPPRSKRVVTMSREEKEEIKHDRKERLKQIADEKKKPDENNLALKRVNKPKAKVSTKNRGDFLIDEQLNPSKSSENTNKLSSIENTSVAKKKNKTVKSKINSIEESSNLSNRKKSINEAINDTTNNEKNVEKTKKRASTSEKKSPIREVRITLKDCSIDFQKKNNDSLPKINKTTESQSKKKVSFNDEMTKIHTFIIPEGNNLNKCVKTDLLLKERPLKKFSNSDISDLPHPKLEEFLLKLFHWNPLWLEEQQQLSYDPPVVDSNSLIPVLTTYKSYDDYYKIMSPLLALEIWHGISKDFLNDTMKTKRITLQASIVDNSVSRTPIPASNLEVTTFMAEALATKLDIEQQRHPVYGDLVVFELATIHKGRVDFLRIFAYVTSVTQSVLTQFTRYNPDLAKHVKNPHTLLTYTMITRPIRINIQTNVVQRLRTVSYLRSSMRMVRAIQYLPMSPLLKFILQPTLDAFKLPEVTDCESYQLVTKDKLNPKQLEAVLRITHTVIQRVPKISMIQGPPGTGKSKVIVNIITEILYGANRYQNKKHPRILVCAPSNAAIDEIVLRLLAIRANFQPKEHRFRMVRLGLTNSMNPAVRSISVTELAKRDVEKTMMECSSTDKSSLESIELEKSFLLGRINAMNAEIESSIVDNNLKQHLERKLSALKTRYDFLNNMNSNKKIDRKLLSKLQRAAENAILTGADIITCTLSSCYTNQMEAHFGENKERISVCIVDEATQSIEAETLIPLMLRVTSLVLVGDPNQLPATVISQQAKRLGLDRSLFARLQGSFDGNPADPVIMLNTQYRMSYPISYWPNRYFYLSRLKNSAQMRPLPFHFYKILNLSSKQNNDRLSNTNEAVFVSNIIFTMMTHADLSKFDNVLKVGIVTPYNNQRAIINLKLKERYADGQCMRCFQLQRRARNIIEISYENLNKCYTFEEGALASCDTLNTTAILYRTKEIGGVPIRNEFCPIAGKYHFKYDINDGSEEKIECNTFSSDMDNCPDGSIFRLQFKRCSFENHGTMDSIIENGTTTNGDKNITFNCLGSWPAPNNSYYIALLDTRVGGDRRPQYRCGLYHVDNKGKIYMAFSSDSSCTQNLENSTSGYETLILSRATNQRRMPDYVTTHLASYPKWAQGEWEESLIVKGTMTFNDLNGYHSYTFVTVESNHETGRYIVYSKNHCDQEAYVCLMMRQRSENILEFKIGTVSSPVYARYLCDDPNLDTSDWMTQARLERLVESPCPITGHYMGRITDLPGTCAELSSNCNTREIMYYKVTDCESGELYEERQYLCLGQWEEKGVMYTYTKRNDTSTNECFVGLIVNDEEIYIKEAGDHCLRNIDPRREGMRLYKKGQCYGNSPSPAPTPIKPIPHDPIMRITSTPHSRIPVETTKKPPTISTSSATSQQSSQWFNIFILVMMIKIACMRAILHRCV</sequence>
<dbReference type="InterPro" id="IPR055473">
    <property type="entry name" value="DUF7045"/>
</dbReference>
<dbReference type="Pfam" id="PF13086">
    <property type="entry name" value="AAA_11"/>
    <property type="match status" value="1"/>
</dbReference>
<feature type="region of interest" description="Disordered" evidence="1">
    <location>
        <begin position="700"/>
        <end position="814"/>
    </location>
</feature>
<keyword evidence="4" id="KW-1185">Reference proteome</keyword>
<name>A0AA39F382_MICHY</name>
<gene>
    <name evidence="3" type="ORF">PV327_008475</name>
</gene>
<dbReference type="InterPro" id="IPR041677">
    <property type="entry name" value="DNA2/NAM7_AAA_11"/>
</dbReference>
<dbReference type="Gene3D" id="3.40.50.300">
    <property type="entry name" value="P-loop containing nucleotide triphosphate hydrolases"/>
    <property type="match status" value="2"/>
</dbReference>
<feature type="compositionally biased region" description="Polar residues" evidence="1">
    <location>
        <begin position="738"/>
        <end position="754"/>
    </location>
</feature>
<feature type="compositionally biased region" description="Polar residues" evidence="1">
    <location>
        <begin position="406"/>
        <end position="416"/>
    </location>
</feature>
<reference evidence="3" key="2">
    <citation type="submission" date="2023-03" db="EMBL/GenBank/DDBJ databases">
        <authorList>
            <person name="Inwood S.N."/>
            <person name="Skelly J.G."/>
            <person name="Guhlin J."/>
            <person name="Harrop T.W.R."/>
            <person name="Goldson S.G."/>
            <person name="Dearden P.K."/>
        </authorList>
    </citation>
    <scope>NUCLEOTIDE SEQUENCE</scope>
    <source>
        <strain evidence="3">Lincoln</strain>
        <tissue evidence="3">Whole body</tissue>
    </source>
</reference>
<dbReference type="InterPro" id="IPR041679">
    <property type="entry name" value="DNA2/NAM7-like_C"/>
</dbReference>
<dbReference type="CDD" id="cd00060">
    <property type="entry name" value="FHA"/>
    <property type="match status" value="1"/>
</dbReference>
<protein>
    <recommendedName>
        <fullName evidence="2">FHA domain-containing protein</fullName>
    </recommendedName>
</protein>
<comment type="caution">
    <text evidence="3">The sequence shown here is derived from an EMBL/GenBank/DDBJ whole genome shotgun (WGS) entry which is preliminary data.</text>
</comment>
<dbReference type="Pfam" id="PF00498">
    <property type="entry name" value="FHA"/>
    <property type="match status" value="1"/>
</dbReference>
<dbReference type="EMBL" id="JAQQBR010001834">
    <property type="protein sequence ID" value="KAK0162111.1"/>
    <property type="molecule type" value="Genomic_DNA"/>
</dbReference>
<dbReference type="PANTHER" id="PTHR22255:SF4">
    <property type="entry name" value="CATION-INDEPENDENT MANNOSE-6-PHOSPHATE RECEPTOR"/>
    <property type="match status" value="1"/>
</dbReference>
<dbReference type="InterPro" id="IPR008984">
    <property type="entry name" value="SMAD_FHA_dom_sf"/>
</dbReference>
<feature type="compositionally biased region" description="Basic residues" evidence="1">
    <location>
        <begin position="716"/>
        <end position="726"/>
    </location>
</feature>
<dbReference type="InterPro" id="IPR027417">
    <property type="entry name" value="P-loop_NTPase"/>
</dbReference>
<dbReference type="SMART" id="SM00240">
    <property type="entry name" value="FHA"/>
    <property type="match status" value="1"/>
</dbReference>
<feature type="compositionally biased region" description="Basic and acidic residues" evidence="1">
    <location>
        <begin position="341"/>
        <end position="353"/>
    </location>
</feature>
<dbReference type="PROSITE" id="PS50006">
    <property type="entry name" value="FHA_DOMAIN"/>
    <property type="match status" value="1"/>
</dbReference>
<dbReference type="Pfam" id="PF23069">
    <property type="entry name" value="DUF7042"/>
    <property type="match status" value="1"/>
</dbReference>
<dbReference type="Pfam" id="PF13087">
    <property type="entry name" value="AAA_12"/>
    <property type="match status" value="1"/>
</dbReference>
<dbReference type="GO" id="GO:0004386">
    <property type="term" value="F:helicase activity"/>
    <property type="evidence" value="ECO:0007669"/>
    <property type="project" value="InterPro"/>
</dbReference>
<dbReference type="Gene3D" id="2.60.200.20">
    <property type="match status" value="1"/>
</dbReference>
<dbReference type="Pfam" id="PF23070">
    <property type="entry name" value="DUF7043"/>
    <property type="match status" value="1"/>
</dbReference>
<feature type="compositionally biased region" description="Basic and acidic residues" evidence="1">
    <location>
        <begin position="700"/>
        <end position="709"/>
    </location>
</feature>
<dbReference type="InterPro" id="IPR055471">
    <property type="entry name" value="DUF7043"/>
</dbReference>
<proteinExistence type="predicted"/>
<feature type="compositionally biased region" description="Basic and acidic residues" evidence="1">
    <location>
        <begin position="798"/>
        <end position="814"/>
    </location>
</feature>
<dbReference type="Proteomes" id="UP001168972">
    <property type="component" value="Unassembled WGS sequence"/>
</dbReference>
<dbReference type="Pfam" id="PF23073">
    <property type="entry name" value="DUF7045"/>
    <property type="match status" value="1"/>
</dbReference>
<evidence type="ECO:0000313" key="3">
    <source>
        <dbReference type="EMBL" id="KAK0162111.1"/>
    </source>
</evidence>
<evidence type="ECO:0000256" key="1">
    <source>
        <dbReference type="SAM" id="MobiDB-lite"/>
    </source>
</evidence>
<feature type="compositionally biased region" description="Basic and acidic residues" evidence="1">
    <location>
        <begin position="366"/>
        <end position="376"/>
    </location>
</feature>
<feature type="region of interest" description="Disordered" evidence="1">
    <location>
        <begin position="602"/>
        <end position="628"/>
    </location>
</feature>
<dbReference type="SUPFAM" id="SSF49879">
    <property type="entry name" value="SMAD/FHA domain"/>
    <property type="match status" value="1"/>
</dbReference>
<dbReference type="CDD" id="cd18042">
    <property type="entry name" value="DEXXQc_SETX"/>
    <property type="match status" value="1"/>
</dbReference>